<dbReference type="EMBL" id="UINC01070008">
    <property type="protein sequence ID" value="SVC03823.1"/>
    <property type="molecule type" value="Genomic_DNA"/>
</dbReference>
<proteinExistence type="predicted"/>
<gene>
    <name evidence="1" type="ORF">METZ01_LOCUS256677</name>
</gene>
<feature type="non-terminal residue" evidence="1">
    <location>
        <position position="1"/>
    </location>
</feature>
<name>A0A382IY86_9ZZZZ</name>
<sequence length="34" mass="3922">MTIYLLTKHFTDKQNIVTLCPDGYRDAGDNDHIL</sequence>
<accession>A0A382IY86</accession>
<reference evidence="1" key="1">
    <citation type="submission" date="2018-05" db="EMBL/GenBank/DDBJ databases">
        <authorList>
            <person name="Lanie J.A."/>
            <person name="Ng W.-L."/>
            <person name="Kazmierczak K.M."/>
            <person name="Andrzejewski T.M."/>
            <person name="Davidsen T.M."/>
            <person name="Wayne K.J."/>
            <person name="Tettelin H."/>
            <person name="Glass J.I."/>
            <person name="Rusch D."/>
            <person name="Podicherti R."/>
            <person name="Tsui H.-C.T."/>
            <person name="Winkler M.E."/>
        </authorList>
    </citation>
    <scope>NUCLEOTIDE SEQUENCE</scope>
</reference>
<feature type="non-terminal residue" evidence="1">
    <location>
        <position position="34"/>
    </location>
</feature>
<dbReference type="AlphaFoldDB" id="A0A382IY86"/>
<evidence type="ECO:0000313" key="1">
    <source>
        <dbReference type="EMBL" id="SVC03823.1"/>
    </source>
</evidence>
<protein>
    <submittedName>
        <fullName evidence="1">Uncharacterized protein</fullName>
    </submittedName>
</protein>
<organism evidence="1">
    <name type="scientific">marine metagenome</name>
    <dbReference type="NCBI Taxonomy" id="408172"/>
    <lineage>
        <taxon>unclassified sequences</taxon>
        <taxon>metagenomes</taxon>
        <taxon>ecological metagenomes</taxon>
    </lineage>
</organism>